<evidence type="ECO:0000256" key="6">
    <source>
        <dbReference type="ARBA" id="ARBA00038447"/>
    </source>
</evidence>
<feature type="region of interest" description="Disordered" evidence="7">
    <location>
        <begin position="1"/>
        <end position="22"/>
    </location>
</feature>
<sequence>MPSVSLHPPDPARASSASNPLPQLLQTPSGLAILEIQGTVNSTLSSEQLGPGGSIPLGKLSFPLYDAALPVDDMSWQKRVYLYIGRHQRMTGEVKKLAKPIAVIRKREVTGSAETEDLDIAEIVYYKVLFAHRPEPVGGGMEE</sequence>
<keyword evidence="2" id="KW-0235">DNA replication</keyword>
<gene>
    <name evidence="8" type="ORF">LTR97_002039</name>
</gene>
<dbReference type="PANTHER" id="PTHR28605:SF1">
    <property type="entry name" value="CHROMOSOME TRANSMISSION FIDELITY FACTOR 8"/>
    <property type="match status" value="1"/>
</dbReference>
<dbReference type="GO" id="GO:0006260">
    <property type="term" value="P:DNA replication"/>
    <property type="evidence" value="ECO:0007669"/>
    <property type="project" value="UniProtKB-KW"/>
</dbReference>
<dbReference type="Proteomes" id="UP001310594">
    <property type="component" value="Unassembled WGS sequence"/>
</dbReference>
<evidence type="ECO:0008006" key="10">
    <source>
        <dbReference type="Google" id="ProtNLM"/>
    </source>
</evidence>
<comment type="caution">
    <text evidence="8">The sequence shown here is derived from an EMBL/GenBank/DDBJ whole genome shotgun (WGS) entry which is preliminary data.</text>
</comment>
<evidence type="ECO:0000313" key="9">
    <source>
        <dbReference type="Proteomes" id="UP001310594"/>
    </source>
</evidence>
<evidence type="ECO:0000256" key="2">
    <source>
        <dbReference type="ARBA" id="ARBA00022705"/>
    </source>
</evidence>
<reference evidence="8" key="1">
    <citation type="submission" date="2023-08" db="EMBL/GenBank/DDBJ databases">
        <title>Black Yeasts Isolated from many extreme environments.</title>
        <authorList>
            <person name="Coleine C."/>
            <person name="Stajich J.E."/>
            <person name="Selbmann L."/>
        </authorList>
    </citation>
    <scope>NUCLEOTIDE SEQUENCE</scope>
    <source>
        <strain evidence="8">CCFEE 5810</strain>
    </source>
</reference>
<accession>A0AAN7WB33</accession>
<comment type="subcellular location">
    <subcellularLocation>
        <location evidence="1">Nucleus</location>
    </subcellularLocation>
</comment>
<protein>
    <recommendedName>
        <fullName evidence="10">Chromosome transmission fidelity protein 8</fullName>
    </recommendedName>
</protein>
<proteinExistence type="inferred from homology"/>
<keyword evidence="5" id="KW-0131">Cell cycle</keyword>
<evidence type="ECO:0000256" key="1">
    <source>
        <dbReference type="ARBA" id="ARBA00004123"/>
    </source>
</evidence>
<comment type="similarity">
    <text evidence="6">Belongs to the CTF8 family.</text>
</comment>
<dbReference type="GO" id="GO:0003677">
    <property type="term" value="F:DNA binding"/>
    <property type="evidence" value="ECO:0007669"/>
    <property type="project" value="UniProtKB-KW"/>
</dbReference>
<dbReference type="InterPro" id="IPR018607">
    <property type="entry name" value="Ctf8"/>
</dbReference>
<dbReference type="Pfam" id="PF09696">
    <property type="entry name" value="Ctf8"/>
    <property type="match status" value="1"/>
</dbReference>
<dbReference type="GO" id="GO:0007064">
    <property type="term" value="P:mitotic sister chromatid cohesion"/>
    <property type="evidence" value="ECO:0007669"/>
    <property type="project" value="InterPro"/>
</dbReference>
<dbReference type="AlphaFoldDB" id="A0AAN7WB33"/>
<keyword evidence="4" id="KW-0539">Nucleus</keyword>
<evidence type="ECO:0000256" key="5">
    <source>
        <dbReference type="ARBA" id="ARBA00023306"/>
    </source>
</evidence>
<dbReference type="EMBL" id="JAVRQU010000003">
    <property type="protein sequence ID" value="KAK5704928.1"/>
    <property type="molecule type" value="Genomic_DNA"/>
</dbReference>
<dbReference type="GO" id="GO:0031390">
    <property type="term" value="C:Ctf18 RFC-like complex"/>
    <property type="evidence" value="ECO:0007669"/>
    <property type="project" value="InterPro"/>
</dbReference>
<evidence type="ECO:0000256" key="4">
    <source>
        <dbReference type="ARBA" id="ARBA00023242"/>
    </source>
</evidence>
<evidence type="ECO:0000313" key="8">
    <source>
        <dbReference type="EMBL" id="KAK5704928.1"/>
    </source>
</evidence>
<name>A0AAN7WB33_9PEZI</name>
<organism evidence="8 9">
    <name type="scientific">Elasticomyces elasticus</name>
    <dbReference type="NCBI Taxonomy" id="574655"/>
    <lineage>
        <taxon>Eukaryota</taxon>
        <taxon>Fungi</taxon>
        <taxon>Dikarya</taxon>
        <taxon>Ascomycota</taxon>
        <taxon>Pezizomycotina</taxon>
        <taxon>Dothideomycetes</taxon>
        <taxon>Dothideomycetidae</taxon>
        <taxon>Mycosphaerellales</taxon>
        <taxon>Teratosphaeriaceae</taxon>
        <taxon>Elasticomyces</taxon>
    </lineage>
</organism>
<evidence type="ECO:0000256" key="3">
    <source>
        <dbReference type="ARBA" id="ARBA00023125"/>
    </source>
</evidence>
<keyword evidence="3" id="KW-0238">DNA-binding</keyword>
<evidence type="ECO:0000256" key="7">
    <source>
        <dbReference type="SAM" id="MobiDB-lite"/>
    </source>
</evidence>
<dbReference type="PANTHER" id="PTHR28605">
    <property type="entry name" value="CTF8, CHROMOSOME TRANSMISSION FIDELITY FACTOR 8 HOMOLOG (S. CEREVISIAE)"/>
    <property type="match status" value="1"/>
</dbReference>